<feature type="transmembrane region" description="Helical" evidence="5">
    <location>
        <begin position="58"/>
        <end position="81"/>
    </location>
</feature>
<dbReference type="PANTHER" id="PTHR19282:SF527">
    <property type="entry name" value="TETRASPANIN"/>
    <property type="match status" value="1"/>
</dbReference>
<dbReference type="AlphaFoldDB" id="A0A182N3B7"/>
<dbReference type="SUPFAM" id="SSF48652">
    <property type="entry name" value="Tetraspanin"/>
    <property type="match status" value="2"/>
</dbReference>
<keyword evidence="3 5" id="KW-1133">Transmembrane helix</keyword>
<evidence type="ECO:0000256" key="5">
    <source>
        <dbReference type="SAM" id="Phobius"/>
    </source>
</evidence>
<accession>A0A182N3B7</accession>
<dbReference type="STRING" id="7168.A0A182N3B7"/>
<dbReference type="EnsemblMetazoa" id="ADIR002129-RA">
    <property type="protein sequence ID" value="ADIR002129-PA"/>
    <property type="gene ID" value="ADIR002129"/>
</dbReference>
<feature type="transmembrane region" description="Helical" evidence="5">
    <location>
        <begin position="331"/>
        <end position="355"/>
    </location>
</feature>
<feature type="transmembrane region" description="Helical" evidence="5">
    <location>
        <begin position="88"/>
        <end position="112"/>
    </location>
</feature>
<protein>
    <submittedName>
        <fullName evidence="6">Tetraspanin</fullName>
    </submittedName>
</protein>
<dbReference type="Gene3D" id="1.10.1450.10">
    <property type="entry name" value="Tetraspanin"/>
    <property type="match status" value="2"/>
</dbReference>
<reference evidence="6" key="2">
    <citation type="submission" date="2020-05" db="UniProtKB">
        <authorList>
            <consortium name="EnsemblMetazoa"/>
        </authorList>
    </citation>
    <scope>IDENTIFICATION</scope>
    <source>
        <strain evidence="6">WRAIR2</strain>
    </source>
</reference>
<name>A0A182N3B7_9DIPT</name>
<dbReference type="Proteomes" id="UP000075884">
    <property type="component" value="Unassembled WGS sequence"/>
</dbReference>
<evidence type="ECO:0000256" key="3">
    <source>
        <dbReference type="ARBA" id="ARBA00022989"/>
    </source>
</evidence>
<dbReference type="GO" id="GO:0005886">
    <property type="term" value="C:plasma membrane"/>
    <property type="evidence" value="ECO:0007669"/>
    <property type="project" value="TreeGrafter"/>
</dbReference>
<evidence type="ECO:0000256" key="4">
    <source>
        <dbReference type="ARBA" id="ARBA00023136"/>
    </source>
</evidence>
<keyword evidence="4 5" id="KW-0472">Membrane</keyword>
<comment type="subcellular location">
    <subcellularLocation>
        <location evidence="1">Membrane</location>
        <topology evidence="1">Multi-pass membrane protein</topology>
    </subcellularLocation>
</comment>
<dbReference type="InterPro" id="IPR008952">
    <property type="entry name" value="Tetraspanin_EC2_sf"/>
</dbReference>
<reference evidence="7" key="1">
    <citation type="submission" date="2013-03" db="EMBL/GenBank/DDBJ databases">
        <title>The Genome Sequence of Anopheles dirus WRAIR2.</title>
        <authorList>
            <consortium name="The Broad Institute Genomics Platform"/>
            <person name="Neafsey D.E."/>
            <person name="Walton C."/>
            <person name="Walker B."/>
            <person name="Young S.K."/>
            <person name="Zeng Q."/>
            <person name="Gargeya S."/>
            <person name="Fitzgerald M."/>
            <person name="Haas B."/>
            <person name="Abouelleil A."/>
            <person name="Allen A.W."/>
            <person name="Alvarado L."/>
            <person name="Arachchi H.M."/>
            <person name="Berlin A.M."/>
            <person name="Chapman S.B."/>
            <person name="Gainer-Dewar J."/>
            <person name="Goldberg J."/>
            <person name="Griggs A."/>
            <person name="Gujja S."/>
            <person name="Hansen M."/>
            <person name="Howarth C."/>
            <person name="Imamovic A."/>
            <person name="Ireland A."/>
            <person name="Larimer J."/>
            <person name="McCowan C."/>
            <person name="Murphy C."/>
            <person name="Pearson M."/>
            <person name="Poon T.W."/>
            <person name="Priest M."/>
            <person name="Roberts A."/>
            <person name="Saif S."/>
            <person name="Shea T."/>
            <person name="Sisk P."/>
            <person name="Sykes S."/>
            <person name="Wortman J."/>
            <person name="Nusbaum C."/>
            <person name="Birren B."/>
        </authorList>
    </citation>
    <scope>NUCLEOTIDE SEQUENCE [LARGE SCALE GENOMIC DNA]</scope>
    <source>
        <strain evidence="7">WRAIR2</strain>
    </source>
</reference>
<feature type="transmembrane region" description="Helical" evidence="5">
    <location>
        <begin position="214"/>
        <end position="237"/>
    </location>
</feature>
<dbReference type="CDD" id="cd03165">
    <property type="entry name" value="NET-5_like_LEL"/>
    <property type="match status" value="2"/>
</dbReference>
<keyword evidence="2 5" id="KW-0812">Transmembrane</keyword>
<evidence type="ECO:0000256" key="2">
    <source>
        <dbReference type="ARBA" id="ARBA00022692"/>
    </source>
</evidence>
<proteinExistence type="predicted"/>
<organism evidence="6 7">
    <name type="scientific">Anopheles dirus</name>
    <dbReference type="NCBI Taxonomy" id="7168"/>
    <lineage>
        <taxon>Eukaryota</taxon>
        <taxon>Metazoa</taxon>
        <taxon>Ecdysozoa</taxon>
        <taxon>Arthropoda</taxon>
        <taxon>Hexapoda</taxon>
        <taxon>Insecta</taxon>
        <taxon>Pterygota</taxon>
        <taxon>Neoptera</taxon>
        <taxon>Endopterygota</taxon>
        <taxon>Diptera</taxon>
        <taxon>Nematocera</taxon>
        <taxon>Culicoidea</taxon>
        <taxon>Culicidae</taxon>
        <taxon>Anophelinae</taxon>
        <taxon>Anopheles</taxon>
    </lineage>
</organism>
<dbReference type="PRINTS" id="PR00259">
    <property type="entry name" value="TMFOUR"/>
</dbReference>
<evidence type="ECO:0000313" key="7">
    <source>
        <dbReference type="Proteomes" id="UP000075884"/>
    </source>
</evidence>
<keyword evidence="7" id="KW-1185">Reference proteome</keyword>
<dbReference type="VEuPathDB" id="VectorBase:ADIR002129"/>
<dbReference type="PANTHER" id="PTHR19282">
    <property type="entry name" value="TETRASPANIN"/>
    <property type="match status" value="1"/>
</dbReference>
<dbReference type="InterPro" id="IPR018499">
    <property type="entry name" value="Tetraspanin/Peripherin"/>
</dbReference>
<evidence type="ECO:0000256" key="1">
    <source>
        <dbReference type="ARBA" id="ARBA00004141"/>
    </source>
</evidence>
<evidence type="ECO:0000313" key="6">
    <source>
        <dbReference type="EnsemblMetazoa" id="ADIR002129-PA"/>
    </source>
</evidence>
<feature type="transmembrane region" description="Helical" evidence="5">
    <location>
        <begin position="16"/>
        <end position="38"/>
    </location>
</feature>
<sequence length="358" mass="39908">MGSGGRMDCCGQCVKYSMFVANFVIFIGGAIVFGLGIWTLVDKHFINELLGTNLFSGAVYVLIATSALVCLLSFFGCMGAAKEYKCMLLTYFILVFLIFVTMLIGGILGYVFREKVSQTMGDEMRSSMSLYGSRRSITTAWDETQERLKCCGVKSYNDWRGDIPQSCCQRTLDGHKPCIENPSPENIWINGCLDITSIYIRDNAAIIGGAGIGVAYFLLSFLALVVLGVGSVLGYAFRDRIALGMQDQMYQSLDMYGRRRLTTVSWDMTQEDLHCCGVEDYRDWNDRIPDSCCMDDYGARKRPCQQLQTSLTIYRMGCYEAITEALVRNCLLLGGSSMVLVLLIVPATMMAYYMLTTV</sequence>
<dbReference type="Pfam" id="PF00335">
    <property type="entry name" value="Tetraspanin"/>
    <property type="match status" value="1"/>
</dbReference>